<feature type="region of interest" description="Disordered" evidence="4">
    <location>
        <begin position="1"/>
        <end position="27"/>
    </location>
</feature>
<dbReference type="GO" id="GO:0005737">
    <property type="term" value="C:cytoplasm"/>
    <property type="evidence" value="ECO:0007669"/>
    <property type="project" value="UniProtKB-SubCell"/>
</dbReference>
<protein>
    <submittedName>
        <fullName evidence="5">Putative dynactin subunit 2</fullName>
    </submittedName>
</protein>
<name>A0A1R1PHV8_ZANCU</name>
<organism evidence="5 6">
    <name type="scientific">Zancudomyces culisetae</name>
    <name type="common">Gut fungus</name>
    <name type="synonym">Smittium culisetae</name>
    <dbReference type="NCBI Taxonomy" id="1213189"/>
    <lineage>
        <taxon>Eukaryota</taxon>
        <taxon>Fungi</taxon>
        <taxon>Fungi incertae sedis</taxon>
        <taxon>Zoopagomycota</taxon>
        <taxon>Kickxellomycotina</taxon>
        <taxon>Harpellomycetes</taxon>
        <taxon>Harpellales</taxon>
        <taxon>Legeriomycetaceae</taxon>
        <taxon>Zancudomyces</taxon>
    </lineage>
</organism>
<dbReference type="InterPro" id="IPR028133">
    <property type="entry name" value="Dynamitin"/>
</dbReference>
<feature type="compositionally biased region" description="Basic and acidic residues" evidence="4">
    <location>
        <begin position="100"/>
        <end position="113"/>
    </location>
</feature>
<feature type="region of interest" description="Disordered" evidence="4">
    <location>
        <begin position="44"/>
        <end position="198"/>
    </location>
</feature>
<dbReference type="Proteomes" id="UP000188320">
    <property type="component" value="Unassembled WGS sequence"/>
</dbReference>
<dbReference type="GO" id="GO:0005869">
    <property type="term" value="C:dynactin complex"/>
    <property type="evidence" value="ECO:0007669"/>
    <property type="project" value="InterPro"/>
</dbReference>
<dbReference type="AlphaFoldDB" id="A0A1R1PHV8"/>
<comment type="caution">
    <text evidence="5">The sequence shown here is derived from an EMBL/GenBank/DDBJ whole genome shotgun (WGS) entry which is preliminary data.</text>
</comment>
<evidence type="ECO:0000256" key="4">
    <source>
        <dbReference type="SAM" id="MobiDB-lite"/>
    </source>
</evidence>
<sequence>MGSGKLSKSSNPAEKQKKSGNIDKNGIAKLKRLQEELDTITNLRKEHGIKIKKQKKDPNFAPFDPLQSENKENIEGYEIGEDIDDSDVSNLSGVSGLESYSEHESEDEHKTEEGQDYFPPLPVGTPPNIESELNSDEIWPPYPSSGPRKGYTRNKTYRPHHPRSTQQRFNPNAQQGYAQHHTGHPPYSNIAHIPPPNFPYHPGQMNAYPPIPPMPHMQHIPPMPYPPPSGPFPGAPPMVPPHMPPHMPPNLPPPHMLPPYVHGFQPYPSNHNHPHGSDVAARPSLEQSAQVAKAYSREIQATVLQAEPKIRDLKKELTAFVPQSIQKKKLEQSKTNKFIESIGAVELPKVVVNTAPDVDDSDSEDATEHKARFEGLSKSILGQSLNRADLGTASYFTFSTTSDNPANSHEDLTGKGNSKKGLWTTYRTCSSYFCFQGVILGQTEQSHVNCKLLKVSWFARCGQFLSNNTLTNFIMYAFDQPDVYETPDVQEKTEPELNINFVTENKELDIHNLDIKDAKNYFGIKDKTNSDKENSAEKYRRALYKSYLLENIENEISVYPSTKPQYNEGLFTETPLEKLTRLTFEIQDLQSSLENDDKIHNKEKIASAASELKQNLEAISEQRDRLSSDNGKIVSSALWDRLNSSSSKKSTGEAFAENSDQKQRLEIPISEFESRISRLEAVLGCTTDNLDQSKVVLCSYTKNLMLTTPSITERLDTLNGQISLLSNPANLDSISRRAKQISVDLEKLDSLYSQVSQKSSESEASSGVDTSKLANTNTNPRLLITKSNLEKIDSLFENIPRYEFLLSVLPGLMNRLENLNQIHTKAADLVSSFESSVQASNVNDAKLKELKEVCGNLELSISSNKAVMESNIKSLEERILKLNDKTLDKK</sequence>
<evidence type="ECO:0000256" key="3">
    <source>
        <dbReference type="SAM" id="Coils"/>
    </source>
</evidence>
<dbReference type="EMBL" id="LSSK01001169">
    <property type="protein sequence ID" value="OMH80493.1"/>
    <property type="molecule type" value="Genomic_DNA"/>
</dbReference>
<feature type="compositionally biased region" description="Polar residues" evidence="4">
    <location>
        <begin position="1"/>
        <end position="13"/>
    </location>
</feature>
<evidence type="ECO:0000256" key="1">
    <source>
        <dbReference type="ARBA" id="ARBA00004496"/>
    </source>
</evidence>
<keyword evidence="6" id="KW-1185">Reference proteome</keyword>
<reference evidence="6" key="1">
    <citation type="submission" date="2017-01" db="EMBL/GenBank/DDBJ databases">
        <authorList>
            <person name="Wang Y."/>
            <person name="White M."/>
            <person name="Kvist S."/>
            <person name="Moncalvo J.-M."/>
        </authorList>
    </citation>
    <scope>NUCLEOTIDE SEQUENCE [LARGE SCALE GENOMIC DNA]</scope>
    <source>
        <strain evidence="6">COL-18-3</strain>
    </source>
</reference>
<feature type="compositionally biased region" description="Acidic residues" evidence="4">
    <location>
        <begin position="78"/>
        <end position="87"/>
    </location>
</feature>
<accession>A0A1R1PHV8</accession>
<dbReference type="Pfam" id="PF04912">
    <property type="entry name" value="Dynamitin"/>
    <property type="match status" value="1"/>
</dbReference>
<proteinExistence type="predicted"/>
<dbReference type="PANTHER" id="PTHR15346">
    <property type="entry name" value="DYNACTIN SUBUNIT"/>
    <property type="match status" value="1"/>
</dbReference>
<evidence type="ECO:0000256" key="2">
    <source>
        <dbReference type="ARBA" id="ARBA00022490"/>
    </source>
</evidence>
<evidence type="ECO:0000313" key="6">
    <source>
        <dbReference type="Proteomes" id="UP000188320"/>
    </source>
</evidence>
<feature type="compositionally biased region" description="Polar residues" evidence="4">
    <location>
        <begin position="164"/>
        <end position="177"/>
    </location>
</feature>
<keyword evidence="2" id="KW-0963">Cytoplasm</keyword>
<evidence type="ECO:0000313" key="5">
    <source>
        <dbReference type="EMBL" id="OMH80493.1"/>
    </source>
</evidence>
<dbReference type="OrthoDB" id="4977at2759"/>
<keyword evidence="3" id="KW-0175">Coiled coil</keyword>
<comment type="subcellular location">
    <subcellularLocation>
        <location evidence="1">Cytoplasm</location>
    </subcellularLocation>
</comment>
<dbReference type="GO" id="GO:0007017">
    <property type="term" value="P:microtubule-based process"/>
    <property type="evidence" value="ECO:0007669"/>
    <property type="project" value="InterPro"/>
</dbReference>
<feature type="compositionally biased region" description="Basic residues" evidence="4">
    <location>
        <begin position="150"/>
        <end position="163"/>
    </location>
</feature>
<feature type="coiled-coil region" evidence="3">
    <location>
        <begin position="602"/>
        <end position="629"/>
    </location>
</feature>
<gene>
    <name evidence="5" type="ORF">AX774_g6066</name>
</gene>